<dbReference type="PANTHER" id="PTHR34322">
    <property type="entry name" value="TRANSPOSASE, Y1_TNP DOMAIN-CONTAINING"/>
    <property type="match status" value="1"/>
</dbReference>
<sequence length="230" mass="27082">MPRPPRADEAGGLYHALNRGNLRATIFHKDADYAAFEWILHEALQILQIELYSFQLMPNCYHLVLRPLVDGEMSRFMAWVGGTHTMRYHSHYHTGGTGHVYQQRYKSFPIQDDEHFFVVCRYVERNALRAGLVERAEDWRWGSLWHWLHAPDPNLLSRWPKSRLPRWTERVNQCLSDEELAACRLSAQRGKPLGDEGWVESIARRLHLESTMRPRGRKRVRFPENPNKEA</sequence>
<dbReference type="Pfam" id="PF01797">
    <property type="entry name" value="Y1_Tnp"/>
    <property type="match status" value="1"/>
</dbReference>
<dbReference type="PANTHER" id="PTHR34322:SF2">
    <property type="entry name" value="TRANSPOSASE IS200-LIKE DOMAIN-CONTAINING PROTEIN"/>
    <property type="match status" value="1"/>
</dbReference>
<reference evidence="2 3" key="1">
    <citation type="submission" date="2019-02" db="EMBL/GenBank/DDBJ databases">
        <title>Deep-cultivation of Planctomycetes and their phenomic and genomic characterization uncovers novel biology.</title>
        <authorList>
            <person name="Wiegand S."/>
            <person name="Jogler M."/>
            <person name="Boedeker C."/>
            <person name="Pinto D."/>
            <person name="Vollmers J."/>
            <person name="Rivas-Marin E."/>
            <person name="Kohn T."/>
            <person name="Peeters S.H."/>
            <person name="Heuer A."/>
            <person name="Rast P."/>
            <person name="Oberbeckmann S."/>
            <person name="Bunk B."/>
            <person name="Jeske O."/>
            <person name="Meyerdierks A."/>
            <person name="Storesund J.E."/>
            <person name="Kallscheuer N."/>
            <person name="Luecker S."/>
            <person name="Lage O.M."/>
            <person name="Pohl T."/>
            <person name="Merkel B.J."/>
            <person name="Hornburger P."/>
            <person name="Mueller R.-W."/>
            <person name="Bruemmer F."/>
            <person name="Labrenz M."/>
            <person name="Spormann A.M."/>
            <person name="Op Den Camp H."/>
            <person name="Overmann J."/>
            <person name="Amann R."/>
            <person name="Jetten M.S.M."/>
            <person name="Mascher T."/>
            <person name="Medema M.H."/>
            <person name="Devos D.P."/>
            <person name="Kaster A.-K."/>
            <person name="Ovreas L."/>
            <person name="Rohde M."/>
            <person name="Galperin M.Y."/>
            <person name="Jogler C."/>
        </authorList>
    </citation>
    <scope>NUCLEOTIDE SEQUENCE [LARGE SCALE GENOMIC DNA]</scope>
    <source>
        <strain evidence="2 3">Pla52n</strain>
    </source>
</reference>
<dbReference type="GO" id="GO:0006313">
    <property type="term" value="P:DNA transposition"/>
    <property type="evidence" value="ECO:0007669"/>
    <property type="project" value="InterPro"/>
</dbReference>
<gene>
    <name evidence="2" type="ORF">Pla52n_58500</name>
</gene>
<evidence type="ECO:0000313" key="2">
    <source>
        <dbReference type="EMBL" id="TWT93193.1"/>
    </source>
</evidence>
<evidence type="ECO:0000259" key="1">
    <source>
        <dbReference type="SMART" id="SM01321"/>
    </source>
</evidence>
<accession>A0A5C6A446</accession>
<dbReference type="GO" id="GO:0004803">
    <property type="term" value="F:transposase activity"/>
    <property type="evidence" value="ECO:0007669"/>
    <property type="project" value="InterPro"/>
</dbReference>
<dbReference type="SMART" id="SM01321">
    <property type="entry name" value="Y1_Tnp"/>
    <property type="match status" value="1"/>
</dbReference>
<dbReference type="Proteomes" id="UP000320176">
    <property type="component" value="Unassembled WGS sequence"/>
</dbReference>
<protein>
    <submittedName>
        <fullName evidence="2">Transposase IS200 like protein</fullName>
    </submittedName>
</protein>
<dbReference type="EMBL" id="SJPN01000009">
    <property type="protein sequence ID" value="TWT93193.1"/>
    <property type="molecule type" value="Genomic_DNA"/>
</dbReference>
<dbReference type="RefSeq" id="WP_146522829.1">
    <property type="nucleotide sequence ID" value="NZ_SJPN01000009.1"/>
</dbReference>
<evidence type="ECO:0000313" key="3">
    <source>
        <dbReference type="Proteomes" id="UP000320176"/>
    </source>
</evidence>
<dbReference type="SUPFAM" id="SSF143422">
    <property type="entry name" value="Transposase IS200-like"/>
    <property type="match status" value="1"/>
</dbReference>
<organism evidence="2 3">
    <name type="scientific">Stieleria varia</name>
    <dbReference type="NCBI Taxonomy" id="2528005"/>
    <lineage>
        <taxon>Bacteria</taxon>
        <taxon>Pseudomonadati</taxon>
        <taxon>Planctomycetota</taxon>
        <taxon>Planctomycetia</taxon>
        <taxon>Pirellulales</taxon>
        <taxon>Pirellulaceae</taxon>
        <taxon>Stieleria</taxon>
    </lineage>
</organism>
<dbReference type="AlphaFoldDB" id="A0A5C6A446"/>
<name>A0A5C6A446_9BACT</name>
<proteinExistence type="predicted"/>
<dbReference type="GO" id="GO:0003677">
    <property type="term" value="F:DNA binding"/>
    <property type="evidence" value="ECO:0007669"/>
    <property type="project" value="InterPro"/>
</dbReference>
<dbReference type="InterPro" id="IPR002686">
    <property type="entry name" value="Transposase_17"/>
</dbReference>
<feature type="domain" description="Transposase IS200-like" evidence="1">
    <location>
        <begin position="9"/>
        <end position="126"/>
    </location>
</feature>
<comment type="caution">
    <text evidence="2">The sequence shown here is derived from an EMBL/GenBank/DDBJ whole genome shotgun (WGS) entry which is preliminary data.</text>
</comment>
<dbReference type="Gene3D" id="3.30.70.1290">
    <property type="entry name" value="Transposase IS200-like"/>
    <property type="match status" value="1"/>
</dbReference>
<dbReference type="InterPro" id="IPR036515">
    <property type="entry name" value="Transposase_17_sf"/>
</dbReference>
<dbReference type="OrthoDB" id="277009at2"/>
<keyword evidence="3" id="KW-1185">Reference proteome</keyword>